<name>A0AAD5QTW0_PARTN</name>
<comment type="caution">
    <text evidence="1">The sequence shown here is derived from an EMBL/GenBank/DDBJ whole genome shotgun (WGS) entry which is preliminary data.</text>
</comment>
<keyword evidence="2" id="KW-1185">Reference proteome</keyword>
<dbReference type="EMBL" id="JAHQIW010005020">
    <property type="protein sequence ID" value="KAJ1364633.1"/>
    <property type="molecule type" value="Genomic_DNA"/>
</dbReference>
<sequence>MREHETAIEREKKLDARPDRRRLAKKLEITFCPRPPIVWRLFYAIATPYTPDEPPCSLATLFVWRLTGILEFACYG</sequence>
<dbReference type="Proteomes" id="UP001196413">
    <property type="component" value="Unassembled WGS sequence"/>
</dbReference>
<accession>A0AAD5QTW0</accession>
<reference evidence="1" key="1">
    <citation type="submission" date="2021-06" db="EMBL/GenBank/DDBJ databases">
        <title>Parelaphostrongylus tenuis whole genome reference sequence.</title>
        <authorList>
            <person name="Garwood T.J."/>
            <person name="Larsen P.A."/>
            <person name="Fountain-Jones N.M."/>
            <person name="Garbe J.R."/>
            <person name="Macchietto M.G."/>
            <person name="Kania S.A."/>
            <person name="Gerhold R.W."/>
            <person name="Richards J.E."/>
            <person name="Wolf T.M."/>
        </authorList>
    </citation>
    <scope>NUCLEOTIDE SEQUENCE</scope>
    <source>
        <strain evidence="1">MNPRO001-30</strain>
        <tissue evidence="1">Meninges</tissue>
    </source>
</reference>
<proteinExistence type="predicted"/>
<evidence type="ECO:0000313" key="1">
    <source>
        <dbReference type="EMBL" id="KAJ1364633.1"/>
    </source>
</evidence>
<dbReference type="AlphaFoldDB" id="A0AAD5QTW0"/>
<gene>
    <name evidence="1" type="ORF">KIN20_024763</name>
</gene>
<evidence type="ECO:0000313" key="2">
    <source>
        <dbReference type="Proteomes" id="UP001196413"/>
    </source>
</evidence>
<organism evidence="1 2">
    <name type="scientific">Parelaphostrongylus tenuis</name>
    <name type="common">Meningeal worm</name>
    <dbReference type="NCBI Taxonomy" id="148309"/>
    <lineage>
        <taxon>Eukaryota</taxon>
        <taxon>Metazoa</taxon>
        <taxon>Ecdysozoa</taxon>
        <taxon>Nematoda</taxon>
        <taxon>Chromadorea</taxon>
        <taxon>Rhabditida</taxon>
        <taxon>Rhabditina</taxon>
        <taxon>Rhabditomorpha</taxon>
        <taxon>Strongyloidea</taxon>
        <taxon>Metastrongylidae</taxon>
        <taxon>Parelaphostrongylus</taxon>
    </lineage>
</organism>
<protein>
    <submittedName>
        <fullName evidence="1">Uncharacterized protein</fullName>
    </submittedName>
</protein>